<evidence type="ECO:0000313" key="2">
    <source>
        <dbReference type="Proteomes" id="UP000297910"/>
    </source>
</evidence>
<proteinExistence type="predicted"/>
<comment type="caution">
    <text evidence="1">The sequence shown here is derived from an EMBL/GenBank/DDBJ whole genome shotgun (WGS) entry which is preliminary data.</text>
</comment>
<dbReference type="Proteomes" id="UP000297910">
    <property type="component" value="Unassembled WGS sequence"/>
</dbReference>
<sequence length="68" mass="7988">MKKIMGGLNFDTEIPYYAVVLEKVDVNHQGYRGNERNLDDLVLMRKKKGGAEREVSKMMKSMEPRQKW</sequence>
<name>A0A4Z1FJA3_9HELO</name>
<gene>
    <name evidence="1" type="ORF">BPAE_0128g00160</name>
</gene>
<keyword evidence="2" id="KW-1185">Reference proteome</keyword>
<dbReference type="AlphaFoldDB" id="A0A4Z1FJA3"/>
<protein>
    <submittedName>
        <fullName evidence="1">Uncharacterized protein</fullName>
    </submittedName>
</protein>
<accession>A0A4Z1FJA3</accession>
<organism evidence="1 2">
    <name type="scientific">Botrytis paeoniae</name>
    <dbReference type="NCBI Taxonomy" id="278948"/>
    <lineage>
        <taxon>Eukaryota</taxon>
        <taxon>Fungi</taxon>
        <taxon>Dikarya</taxon>
        <taxon>Ascomycota</taxon>
        <taxon>Pezizomycotina</taxon>
        <taxon>Leotiomycetes</taxon>
        <taxon>Helotiales</taxon>
        <taxon>Sclerotiniaceae</taxon>
        <taxon>Botrytis</taxon>
    </lineage>
</organism>
<evidence type="ECO:0000313" key="1">
    <source>
        <dbReference type="EMBL" id="TGO23580.1"/>
    </source>
</evidence>
<dbReference type="EMBL" id="PQXI01000128">
    <property type="protein sequence ID" value="TGO23580.1"/>
    <property type="molecule type" value="Genomic_DNA"/>
</dbReference>
<reference evidence="1 2" key="1">
    <citation type="submission" date="2017-12" db="EMBL/GenBank/DDBJ databases">
        <title>Comparative genomics of Botrytis spp.</title>
        <authorList>
            <person name="Valero-Jimenez C.A."/>
            <person name="Tapia P."/>
            <person name="Veloso J."/>
            <person name="Silva-Moreno E."/>
            <person name="Staats M."/>
            <person name="Valdes J.H."/>
            <person name="Van Kan J.A.L."/>
        </authorList>
    </citation>
    <scope>NUCLEOTIDE SEQUENCE [LARGE SCALE GENOMIC DNA]</scope>
    <source>
        <strain evidence="1 2">Bp0003</strain>
    </source>
</reference>